<feature type="domain" description="DUF1468" evidence="2">
    <location>
        <begin position="10"/>
        <end position="142"/>
    </location>
</feature>
<feature type="transmembrane region" description="Helical" evidence="1">
    <location>
        <begin position="42"/>
        <end position="64"/>
    </location>
</feature>
<evidence type="ECO:0000256" key="1">
    <source>
        <dbReference type="SAM" id="Phobius"/>
    </source>
</evidence>
<keyword evidence="1" id="KW-1133">Transmembrane helix</keyword>
<gene>
    <name evidence="3" type="ORF">GCM10011385_20360</name>
</gene>
<feature type="transmembrane region" description="Helical" evidence="1">
    <location>
        <begin position="76"/>
        <end position="96"/>
    </location>
</feature>
<dbReference type="Proteomes" id="UP000636264">
    <property type="component" value="Unassembled WGS sequence"/>
</dbReference>
<reference evidence="3" key="1">
    <citation type="journal article" date="2014" name="Int. J. Syst. Evol. Microbiol.">
        <title>Complete genome sequence of Corynebacterium casei LMG S-19264T (=DSM 44701T), isolated from a smear-ripened cheese.</title>
        <authorList>
            <consortium name="US DOE Joint Genome Institute (JGI-PGF)"/>
            <person name="Walter F."/>
            <person name="Albersmeier A."/>
            <person name="Kalinowski J."/>
            <person name="Ruckert C."/>
        </authorList>
    </citation>
    <scope>NUCLEOTIDE SEQUENCE</scope>
    <source>
        <strain evidence="3">CGMCC 1.15320</strain>
    </source>
</reference>
<keyword evidence="1" id="KW-0812">Transmembrane</keyword>
<proteinExistence type="predicted"/>
<comment type="caution">
    <text evidence="3">The sequence shown here is derived from an EMBL/GenBank/DDBJ whole genome shotgun (WGS) entry which is preliminary data.</text>
</comment>
<dbReference type="RefSeq" id="WP_188720945.1">
    <property type="nucleotide sequence ID" value="NZ_BMIF01000005.1"/>
</dbReference>
<feature type="transmembrane region" description="Helical" evidence="1">
    <location>
        <begin position="9"/>
        <end position="30"/>
    </location>
</feature>
<evidence type="ECO:0000259" key="2">
    <source>
        <dbReference type="Pfam" id="PF07331"/>
    </source>
</evidence>
<dbReference type="InterPro" id="IPR009936">
    <property type="entry name" value="DUF1468"/>
</dbReference>
<sequence>MNLSINRDAVAGVVLGALGAFVAIYAYLSYPIGNMARMGPGMFPLLLGVTLLLIAIAIFLLSFLRQRHSIEVNLRAGGLVLLALAIFAATVDPFGVVPSMMVLMVISYFAVPGRNILTTIILSAAVTALMVIIFVYIMNLHLKLFAWPL</sequence>
<organism evidence="3 4">
    <name type="scientific">Nitratireductor aestuarii</name>
    <dbReference type="NCBI Taxonomy" id="1735103"/>
    <lineage>
        <taxon>Bacteria</taxon>
        <taxon>Pseudomonadati</taxon>
        <taxon>Pseudomonadota</taxon>
        <taxon>Alphaproteobacteria</taxon>
        <taxon>Hyphomicrobiales</taxon>
        <taxon>Phyllobacteriaceae</taxon>
        <taxon>Nitratireductor</taxon>
    </lineage>
</organism>
<keyword evidence="1" id="KW-0472">Membrane</keyword>
<dbReference type="EMBL" id="BMIF01000005">
    <property type="protein sequence ID" value="GGA66379.1"/>
    <property type="molecule type" value="Genomic_DNA"/>
</dbReference>
<name>A0A916RRT5_9HYPH</name>
<dbReference type="Pfam" id="PF07331">
    <property type="entry name" value="TctB"/>
    <property type="match status" value="1"/>
</dbReference>
<evidence type="ECO:0000313" key="4">
    <source>
        <dbReference type="Proteomes" id="UP000636264"/>
    </source>
</evidence>
<reference evidence="3" key="2">
    <citation type="submission" date="2020-09" db="EMBL/GenBank/DDBJ databases">
        <authorList>
            <person name="Sun Q."/>
            <person name="Zhou Y."/>
        </authorList>
    </citation>
    <scope>NUCLEOTIDE SEQUENCE</scope>
    <source>
        <strain evidence="3">CGMCC 1.15320</strain>
    </source>
</reference>
<accession>A0A916RRT5</accession>
<keyword evidence="4" id="KW-1185">Reference proteome</keyword>
<feature type="transmembrane region" description="Helical" evidence="1">
    <location>
        <begin position="116"/>
        <end position="137"/>
    </location>
</feature>
<dbReference type="AlphaFoldDB" id="A0A916RRT5"/>
<protein>
    <recommendedName>
        <fullName evidence="2">DUF1468 domain-containing protein</fullName>
    </recommendedName>
</protein>
<evidence type="ECO:0000313" key="3">
    <source>
        <dbReference type="EMBL" id="GGA66379.1"/>
    </source>
</evidence>